<gene>
    <name evidence="11" type="ORF">N7532_002378</name>
</gene>
<evidence type="ECO:0000256" key="3">
    <source>
        <dbReference type="ARBA" id="ARBA00022630"/>
    </source>
</evidence>
<dbReference type="GO" id="GO:0016651">
    <property type="term" value="F:oxidoreductase activity, acting on NAD(P)H"/>
    <property type="evidence" value="ECO:0007669"/>
    <property type="project" value="TreeGrafter"/>
</dbReference>
<dbReference type="InterPro" id="IPR016156">
    <property type="entry name" value="FAD/NAD-linked_Rdtase_dimer_sf"/>
</dbReference>
<keyword evidence="8" id="KW-0408">Iron</keyword>
<dbReference type="RefSeq" id="XP_056477844.1">
    <property type="nucleotide sequence ID" value="XM_056614872.1"/>
</dbReference>
<comment type="caution">
    <text evidence="11">The sequence shown here is derived from an EMBL/GenBank/DDBJ whole genome shotgun (WGS) entry which is preliminary data.</text>
</comment>
<comment type="similarity">
    <text evidence="2">Belongs to the FAD-dependent oxidoreductase family.</text>
</comment>
<keyword evidence="5" id="KW-0479">Metal-binding</keyword>
<dbReference type="Gene3D" id="3.50.50.60">
    <property type="entry name" value="FAD/NAD(P)-binding domain"/>
    <property type="match status" value="2"/>
</dbReference>
<dbReference type="GO" id="GO:0051537">
    <property type="term" value="F:2 iron, 2 sulfur cluster binding"/>
    <property type="evidence" value="ECO:0007669"/>
    <property type="project" value="UniProtKB-KW"/>
</dbReference>
<dbReference type="PANTHER" id="PTHR43557">
    <property type="entry name" value="APOPTOSIS-INDUCING FACTOR 1"/>
    <property type="match status" value="1"/>
</dbReference>
<dbReference type="OrthoDB" id="6029at2759"/>
<keyword evidence="7" id="KW-0560">Oxidoreductase</keyword>
<dbReference type="AlphaFoldDB" id="A0A9W9G0C1"/>
<keyword evidence="12" id="KW-1185">Reference proteome</keyword>
<keyword evidence="6" id="KW-0274">FAD</keyword>
<dbReference type="Pfam" id="PF07992">
    <property type="entry name" value="Pyr_redox_2"/>
    <property type="match status" value="1"/>
</dbReference>
<dbReference type="CDD" id="cd03478">
    <property type="entry name" value="Rieske_AIFL_N"/>
    <property type="match status" value="1"/>
</dbReference>
<accession>A0A9W9G0C1</accession>
<evidence type="ECO:0000256" key="7">
    <source>
        <dbReference type="ARBA" id="ARBA00023002"/>
    </source>
</evidence>
<dbReference type="PANTHER" id="PTHR43557:SF2">
    <property type="entry name" value="RIESKE DOMAIN-CONTAINING PROTEIN-RELATED"/>
    <property type="match status" value="1"/>
</dbReference>
<evidence type="ECO:0000256" key="5">
    <source>
        <dbReference type="ARBA" id="ARBA00022723"/>
    </source>
</evidence>
<keyword evidence="3" id="KW-0285">Flavoprotein</keyword>
<protein>
    <submittedName>
        <fullName evidence="11">Pyridine nucleotide-disulfide oxidoreductase dimerization</fullName>
    </submittedName>
</protein>
<dbReference type="Proteomes" id="UP001149074">
    <property type="component" value="Unassembled WGS sequence"/>
</dbReference>
<dbReference type="InterPro" id="IPR050446">
    <property type="entry name" value="FAD-oxidoreductase/Apoptosis"/>
</dbReference>
<evidence type="ECO:0000256" key="6">
    <source>
        <dbReference type="ARBA" id="ARBA00022827"/>
    </source>
</evidence>
<dbReference type="GO" id="GO:0005737">
    <property type="term" value="C:cytoplasm"/>
    <property type="evidence" value="ECO:0007669"/>
    <property type="project" value="TreeGrafter"/>
</dbReference>
<dbReference type="SUPFAM" id="SSF50022">
    <property type="entry name" value="ISP domain"/>
    <property type="match status" value="1"/>
</dbReference>
<evidence type="ECO:0000256" key="4">
    <source>
        <dbReference type="ARBA" id="ARBA00022714"/>
    </source>
</evidence>
<dbReference type="PRINTS" id="PR00368">
    <property type="entry name" value="FADPNR"/>
</dbReference>
<comment type="cofactor">
    <cofactor evidence="1">
        <name>FAD</name>
        <dbReference type="ChEBI" id="CHEBI:57692"/>
    </cofactor>
</comment>
<dbReference type="GO" id="GO:0046872">
    <property type="term" value="F:metal ion binding"/>
    <property type="evidence" value="ECO:0007669"/>
    <property type="project" value="UniProtKB-KW"/>
</dbReference>
<feature type="domain" description="Rieske" evidence="10">
    <location>
        <begin position="6"/>
        <end position="104"/>
    </location>
</feature>
<dbReference type="PRINTS" id="PR00411">
    <property type="entry name" value="PNDRDTASEI"/>
</dbReference>
<evidence type="ECO:0000313" key="11">
    <source>
        <dbReference type="EMBL" id="KAJ5109733.1"/>
    </source>
</evidence>
<keyword evidence="4" id="KW-0001">2Fe-2S</keyword>
<sequence length="544" mass="57917">MPEFKLKNLQSLTLPPNSKTEYEIEGLPETKILLVNANDKIHALSPRCTHYGAPLVNGVVEGERITCPWHGACFNISTGDVEDAPALNSLHKFELIEKEDGVYIRGEEADIKSGSRNPVSGCTVSKEEEHVVVVGGGSGTLGLLHSLRAQNYPGKITVISKESPIAIDRPKLSKALIADASKIAWRDAAWFKSAAIDNVTDEVTHVDFAARKVSTSSGNSYTYTKLVLATGGTPRTLPLSGFELGNVFTLRGVDDAQAILDATSTQSEGEKKNIVVIGSSFIGMELANALAKHNVSVVGMESTPLERIMGTEVGKIFQANLENNGVKFYLSASVSHASPSSASQGKVGAVHLKDGTTLPADVVILGVGVRPATDFLTNNNGIALEKDGSILTDENFAIPSLPDVFALGDIATYPYHGPGGEGASVRIEHWTVAQNAGRAAGRAIVHALKGQEKLKPKRFIPVFWSALGGQMRYCGNTVNGYDDVYITGKPEESKFVAYYFRGEVVVAVATMGVDPVMAKCAALMRVGRMPGKKEVLGGVDVLGL</sequence>
<dbReference type="InterPro" id="IPR017941">
    <property type="entry name" value="Rieske_2Fe-2S"/>
</dbReference>
<evidence type="ECO:0000256" key="2">
    <source>
        <dbReference type="ARBA" id="ARBA00006442"/>
    </source>
</evidence>
<dbReference type="InterPro" id="IPR023753">
    <property type="entry name" value="FAD/NAD-binding_dom"/>
</dbReference>
<organism evidence="11 12">
    <name type="scientific">Penicillium argentinense</name>
    <dbReference type="NCBI Taxonomy" id="1131581"/>
    <lineage>
        <taxon>Eukaryota</taxon>
        <taxon>Fungi</taxon>
        <taxon>Dikarya</taxon>
        <taxon>Ascomycota</taxon>
        <taxon>Pezizomycotina</taxon>
        <taxon>Eurotiomycetes</taxon>
        <taxon>Eurotiomycetidae</taxon>
        <taxon>Eurotiales</taxon>
        <taxon>Aspergillaceae</taxon>
        <taxon>Penicillium</taxon>
    </lineage>
</organism>
<reference evidence="11" key="2">
    <citation type="journal article" date="2023" name="IMA Fungus">
        <title>Comparative genomic study of the Penicillium genus elucidates a diverse pangenome and 15 lateral gene transfer events.</title>
        <authorList>
            <person name="Petersen C."/>
            <person name="Sorensen T."/>
            <person name="Nielsen M.R."/>
            <person name="Sondergaard T.E."/>
            <person name="Sorensen J.L."/>
            <person name="Fitzpatrick D.A."/>
            <person name="Frisvad J.C."/>
            <person name="Nielsen K.L."/>
        </authorList>
    </citation>
    <scope>NUCLEOTIDE SEQUENCE</scope>
    <source>
        <strain evidence="11">IBT 30761</strain>
    </source>
</reference>
<dbReference type="InterPro" id="IPR036922">
    <property type="entry name" value="Rieske_2Fe-2S_sf"/>
</dbReference>
<evidence type="ECO:0000313" key="12">
    <source>
        <dbReference type="Proteomes" id="UP001149074"/>
    </source>
</evidence>
<evidence type="ECO:0000256" key="8">
    <source>
        <dbReference type="ARBA" id="ARBA00023004"/>
    </source>
</evidence>
<dbReference type="Gene3D" id="3.30.390.30">
    <property type="match status" value="1"/>
</dbReference>
<dbReference type="SUPFAM" id="SSF51905">
    <property type="entry name" value="FAD/NAD(P)-binding domain"/>
    <property type="match status" value="1"/>
</dbReference>
<dbReference type="Gene3D" id="2.102.10.10">
    <property type="entry name" value="Rieske [2Fe-2S] iron-sulphur domain"/>
    <property type="match status" value="1"/>
</dbReference>
<dbReference type="GeneID" id="81353851"/>
<proteinExistence type="inferred from homology"/>
<name>A0A9W9G0C1_9EURO</name>
<evidence type="ECO:0000259" key="10">
    <source>
        <dbReference type="PROSITE" id="PS51296"/>
    </source>
</evidence>
<dbReference type="SUPFAM" id="SSF55424">
    <property type="entry name" value="FAD/NAD-linked reductases, dimerisation (C-terminal) domain"/>
    <property type="match status" value="1"/>
</dbReference>
<dbReference type="Pfam" id="PF00355">
    <property type="entry name" value="Rieske"/>
    <property type="match status" value="1"/>
</dbReference>
<evidence type="ECO:0000256" key="1">
    <source>
        <dbReference type="ARBA" id="ARBA00001974"/>
    </source>
</evidence>
<reference evidence="11" key="1">
    <citation type="submission" date="2022-11" db="EMBL/GenBank/DDBJ databases">
        <authorList>
            <person name="Petersen C."/>
        </authorList>
    </citation>
    <scope>NUCLEOTIDE SEQUENCE</scope>
    <source>
        <strain evidence="11">IBT 30761</strain>
    </source>
</reference>
<dbReference type="EMBL" id="JAPQKI010000003">
    <property type="protein sequence ID" value="KAJ5109733.1"/>
    <property type="molecule type" value="Genomic_DNA"/>
</dbReference>
<keyword evidence="9" id="KW-0411">Iron-sulfur</keyword>
<evidence type="ECO:0000256" key="9">
    <source>
        <dbReference type="ARBA" id="ARBA00023014"/>
    </source>
</evidence>
<dbReference type="PROSITE" id="PS51296">
    <property type="entry name" value="RIESKE"/>
    <property type="match status" value="1"/>
</dbReference>
<dbReference type="InterPro" id="IPR036188">
    <property type="entry name" value="FAD/NAD-bd_sf"/>
</dbReference>